<evidence type="ECO:0000313" key="2">
    <source>
        <dbReference type="EMBL" id="QEC75136.1"/>
    </source>
</evidence>
<proteinExistence type="predicted"/>
<keyword evidence="1" id="KW-0812">Transmembrane</keyword>
<organism evidence="2 3">
    <name type="scientific">Mucilaginibacter ginsenosidivorax</name>
    <dbReference type="NCBI Taxonomy" id="862126"/>
    <lineage>
        <taxon>Bacteria</taxon>
        <taxon>Pseudomonadati</taxon>
        <taxon>Bacteroidota</taxon>
        <taxon>Sphingobacteriia</taxon>
        <taxon>Sphingobacteriales</taxon>
        <taxon>Sphingobacteriaceae</taxon>
        <taxon>Mucilaginibacter</taxon>
    </lineage>
</organism>
<feature type="transmembrane region" description="Helical" evidence="1">
    <location>
        <begin position="34"/>
        <end position="59"/>
    </location>
</feature>
<protein>
    <submittedName>
        <fullName evidence="2">Superinfection immunity protein</fullName>
    </submittedName>
</protein>
<gene>
    <name evidence="2" type="ORF">FSB76_03940</name>
</gene>
<evidence type="ECO:0000313" key="3">
    <source>
        <dbReference type="Proteomes" id="UP000321362"/>
    </source>
</evidence>
<sequence>MIDYPELILIFILLSITMPVYLLPSIMAREKNNFLSVLLLNVLLGWTVIAWIISLVWALRTDKDPLRSYKLNTHNCCPKIEAELTKLRNLFRAGVITKTDYHNETRKIIGS</sequence>
<name>A0A5B8VXI3_9SPHI</name>
<dbReference type="InterPro" id="IPR016410">
    <property type="entry name" value="Phage_imm"/>
</dbReference>
<keyword evidence="3" id="KW-1185">Reference proteome</keyword>
<keyword evidence="1" id="KW-1133">Transmembrane helix</keyword>
<accession>A0A5B8VXI3</accession>
<dbReference type="Pfam" id="PF14373">
    <property type="entry name" value="Imm_superinfect"/>
    <property type="match status" value="1"/>
</dbReference>
<dbReference type="Proteomes" id="UP000321362">
    <property type="component" value="Chromosome"/>
</dbReference>
<keyword evidence="1" id="KW-0472">Membrane</keyword>
<dbReference type="AlphaFoldDB" id="A0A5B8VXI3"/>
<dbReference type="RefSeq" id="WP_147052291.1">
    <property type="nucleotide sequence ID" value="NZ_CP042437.1"/>
</dbReference>
<dbReference type="KEGG" id="mgk:FSB76_03940"/>
<dbReference type="OrthoDB" id="9814116at2"/>
<evidence type="ECO:0000256" key="1">
    <source>
        <dbReference type="SAM" id="Phobius"/>
    </source>
</evidence>
<dbReference type="EMBL" id="CP042437">
    <property type="protein sequence ID" value="QEC75136.1"/>
    <property type="molecule type" value="Genomic_DNA"/>
</dbReference>
<feature type="transmembrane region" description="Helical" evidence="1">
    <location>
        <begin position="7"/>
        <end position="28"/>
    </location>
</feature>
<reference evidence="2 3" key="1">
    <citation type="journal article" date="2013" name="J. Microbiol.">
        <title>Mucilaginibacter ginsenosidivorax sp. nov., with ginsenoside converting activity isolated from sediment.</title>
        <authorList>
            <person name="Kim J.K."/>
            <person name="Choi T.E."/>
            <person name="Liu Q.M."/>
            <person name="Park H.Y."/>
            <person name="Yi T.H."/>
            <person name="Yoon M.H."/>
            <person name="Kim S.C."/>
            <person name="Im W.T."/>
        </authorList>
    </citation>
    <scope>NUCLEOTIDE SEQUENCE [LARGE SCALE GENOMIC DNA]</scope>
    <source>
        <strain evidence="2 3">KHI28</strain>
    </source>
</reference>